<keyword evidence="3" id="KW-1185">Reference proteome</keyword>
<dbReference type="Gene3D" id="3.10.20.90">
    <property type="entry name" value="Phosphatidylinositol 3-kinase Catalytic Subunit, Chain A, domain 1"/>
    <property type="match status" value="1"/>
</dbReference>
<feature type="domain" description="Ubiquitin-like" evidence="1">
    <location>
        <begin position="9"/>
        <end position="74"/>
    </location>
</feature>
<dbReference type="Pfam" id="PF13881">
    <property type="entry name" value="Rad60-SLD_2"/>
    <property type="match status" value="1"/>
</dbReference>
<dbReference type="InterPro" id="IPR029071">
    <property type="entry name" value="Ubiquitin-like_domsf"/>
</dbReference>
<dbReference type="InterPro" id="IPR000626">
    <property type="entry name" value="Ubiquitin-like_dom"/>
</dbReference>
<dbReference type="InterPro" id="IPR040015">
    <property type="entry name" value="UBL3-like"/>
</dbReference>
<name>A0A8X7WF81_BRACI</name>
<evidence type="ECO:0000259" key="1">
    <source>
        <dbReference type="PROSITE" id="PS50053"/>
    </source>
</evidence>
<dbReference type="PANTHER" id="PTHR13169:SF3">
    <property type="entry name" value="MEMBRANE-ANCHORED UBIQUITIN-FOLD PROTEIN 3"/>
    <property type="match status" value="1"/>
</dbReference>
<proteinExistence type="predicted"/>
<reference evidence="2 3" key="1">
    <citation type="submission" date="2020-02" db="EMBL/GenBank/DDBJ databases">
        <authorList>
            <person name="Ma Q."/>
            <person name="Huang Y."/>
            <person name="Song X."/>
            <person name="Pei D."/>
        </authorList>
    </citation>
    <scope>NUCLEOTIDE SEQUENCE [LARGE SCALE GENOMIC DNA]</scope>
    <source>
        <strain evidence="2">Sxm20200214</strain>
        <tissue evidence="2">Leaf</tissue>
    </source>
</reference>
<organism evidence="2 3">
    <name type="scientific">Brassica carinata</name>
    <name type="common">Ethiopian mustard</name>
    <name type="synonym">Abyssinian cabbage</name>
    <dbReference type="NCBI Taxonomy" id="52824"/>
    <lineage>
        <taxon>Eukaryota</taxon>
        <taxon>Viridiplantae</taxon>
        <taxon>Streptophyta</taxon>
        <taxon>Embryophyta</taxon>
        <taxon>Tracheophyta</taxon>
        <taxon>Spermatophyta</taxon>
        <taxon>Magnoliopsida</taxon>
        <taxon>eudicotyledons</taxon>
        <taxon>Gunneridae</taxon>
        <taxon>Pentapetalae</taxon>
        <taxon>rosids</taxon>
        <taxon>malvids</taxon>
        <taxon>Brassicales</taxon>
        <taxon>Brassicaceae</taxon>
        <taxon>Brassiceae</taxon>
        <taxon>Brassica</taxon>
    </lineage>
</organism>
<comment type="caution">
    <text evidence="2">The sequence shown here is derived from an EMBL/GenBank/DDBJ whole genome shotgun (WGS) entry which is preliminary data.</text>
</comment>
<dbReference type="Proteomes" id="UP000886595">
    <property type="component" value="Unassembled WGS sequence"/>
</dbReference>
<dbReference type="CDD" id="cd01814">
    <property type="entry name" value="Ubl_MUBs_plant"/>
    <property type="match status" value="1"/>
</dbReference>
<dbReference type="PROSITE" id="PS50053">
    <property type="entry name" value="UBIQUITIN_2"/>
    <property type="match status" value="1"/>
</dbReference>
<dbReference type="InterPro" id="IPR039540">
    <property type="entry name" value="UBL3-like_ubiquitin_dom"/>
</dbReference>
<accession>A0A8X7WF81</accession>
<dbReference type="EMBL" id="JAAMPC010000002">
    <property type="protein sequence ID" value="KAG2328406.1"/>
    <property type="molecule type" value="Genomic_DNA"/>
</dbReference>
<dbReference type="OrthoDB" id="1043111at2759"/>
<protein>
    <recommendedName>
        <fullName evidence="1">Ubiquitin-like domain-containing protein</fullName>
    </recommendedName>
</protein>
<evidence type="ECO:0000313" key="3">
    <source>
        <dbReference type="Proteomes" id="UP000886595"/>
    </source>
</evidence>
<gene>
    <name evidence="2" type="ORF">Bca52824_011134</name>
</gene>
<dbReference type="AlphaFoldDB" id="A0A8X7WF81"/>
<evidence type="ECO:0000313" key="2">
    <source>
        <dbReference type="EMBL" id="KAG2328406.1"/>
    </source>
</evidence>
<dbReference type="SUPFAM" id="SSF54236">
    <property type="entry name" value="Ubiquitin-like"/>
    <property type="match status" value="1"/>
</dbReference>
<dbReference type="PANTHER" id="PTHR13169">
    <property type="entry name" value="UBIQUITIN-LIKE PROTEIN 3 HCG-1 PROTEIN"/>
    <property type="match status" value="1"/>
</dbReference>
<sequence>MDMREEESIDIKFRLYNGSDIGTFHYSSSSTVDFLKQRVVSDCPGKTVVPKGINGVKLISSGKILEQNKTVGQCKTPFREVAGGVIVMHVVVQPLLPKLKHELVLCVLLSFDDEQILMWRGRDWKSRFVNNHLTPILSQTKIADDAEVITNALNTLLKTAEGSPHSKLNTYKLLLINFYLFFSFQTKPLKKKHCLIRIR</sequence>